<gene>
    <name evidence="2" type="ORF">NLU13_4027</name>
</gene>
<proteinExistence type="predicted"/>
<dbReference type="GO" id="GO:0003700">
    <property type="term" value="F:DNA-binding transcription factor activity"/>
    <property type="evidence" value="ECO:0007669"/>
    <property type="project" value="InterPro"/>
</dbReference>
<name>A0AA39L892_SARSR</name>
<feature type="region of interest" description="Disordered" evidence="1">
    <location>
        <begin position="137"/>
        <end position="167"/>
    </location>
</feature>
<dbReference type="Gene3D" id="1.20.5.170">
    <property type="match status" value="1"/>
</dbReference>
<evidence type="ECO:0000256" key="1">
    <source>
        <dbReference type="SAM" id="MobiDB-lite"/>
    </source>
</evidence>
<comment type="caution">
    <text evidence="2">The sequence shown here is derived from an EMBL/GenBank/DDBJ whole genome shotgun (WGS) entry which is preliminary data.</text>
</comment>
<protein>
    <recommendedName>
        <fullName evidence="4">BZIP domain-containing protein</fullName>
    </recommendedName>
</protein>
<dbReference type="Proteomes" id="UP001175261">
    <property type="component" value="Unassembled WGS sequence"/>
</dbReference>
<dbReference type="AlphaFoldDB" id="A0AA39L892"/>
<accession>A0AA39L892</accession>
<dbReference type="InterPro" id="IPR046347">
    <property type="entry name" value="bZIP_sf"/>
</dbReference>
<dbReference type="CDD" id="cd14688">
    <property type="entry name" value="bZIP_YAP"/>
    <property type="match status" value="1"/>
</dbReference>
<dbReference type="PANTHER" id="PTHR42070">
    <property type="entry name" value="FILAMENT ASSOCIATED PROTEIN, PUTATIVE (AFU_ORTHOLOGUE AFUA_8G06630)-RELATED"/>
    <property type="match status" value="1"/>
</dbReference>
<evidence type="ECO:0008006" key="4">
    <source>
        <dbReference type="Google" id="ProtNLM"/>
    </source>
</evidence>
<dbReference type="SUPFAM" id="SSF57959">
    <property type="entry name" value="Leucine zipper domain"/>
    <property type="match status" value="1"/>
</dbReference>
<dbReference type="EMBL" id="JAPDFR010000003">
    <property type="protein sequence ID" value="KAK0387782.1"/>
    <property type="molecule type" value="Genomic_DNA"/>
</dbReference>
<sequence>MSHAPARVGKSGPSSQKQTGFVTKWALDDAAPSEDAIRVRNNQRRHRERVKTYIADLEAKVAALEAGLSAANDHIGVLTRENERLRMASTRAEPPPLAAGPHAVQQETVSLSALRPIPPTAEAFAVPETRGAERFCCRPRRRGDKTDDDGMSDKEDLPAARDGESTTECETAYRMLEQQSAGRLDKEAAEQFLRPGFRRASRPGDGCRVQTHLVYGLLDHLTS</sequence>
<feature type="compositionally biased region" description="Basic and acidic residues" evidence="1">
    <location>
        <begin position="151"/>
        <end position="164"/>
    </location>
</feature>
<organism evidence="2 3">
    <name type="scientific">Sarocladium strictum</name>
    <name type="common">Black bundle disease fungus</name>
    <name type="synonym">Acremonium strictum</name>
    <dbReference type="NCBI Taxonomy" id="5046"/>
    <lineage>
        <taxon>Eukaryota</taxon>
        <taxon>Fungi</taxon>
        <taxon>Dikarya</taxon>
        <taxon>Ascomycota</taxon>
        <taxon>Pezizomycotina</taxon>
        <taxon>Sordariomycetes</taxon>
        <taxon>Hypocreomycetidae</taxon>
        <taxon>Hypocreales</taxon>
        <taxon>Sarocladiaceae</taxon>
        <taxon>Sarocladium</taxon>
    </lineage>
</organism>
<evidence type="ECO:0000313" key="2">
    <source>
        <dbReference type="EMBL" id="KAK0387782.1"/>
    </source>
</evidence>
<feature type="compositionally biased region" description="Polar residues" evidence="1">
    <location>
        <begin position="12"/>
        <end position="21"/>
    </location>
</feature>
<feature type="region of interest" description="Disordered" evidence="1">
    <location>
        <begin position="1"/>
        <end position="21"/>
    </location>
</feature>
<evidence type="ECO:0000313" key="3">
    <source>
        <dbReference type="Proteomes" id="UP001175261"/>
    </source>
</evidence>
<reference evidence="2" key="1">
    <citation type="submission" date="2022-10" db="EMBL/GenBank/DDBJ databases">
        <title>Determination and structural analysis of whole genome sequence of Sarocladium strictum F4-1.</title>
        <authorList>
            <person name="Hu L."/>
            <person name="Jiang Y."/>
        </authorList>
    </citation>
    <scope>NUCLEOTIDE SEQUENCE</scope>
    <source>
        <strain evidence="2">F4-1</strain>
    </source>
</reference>
<dbReference type="PANTHER" id="PTHR42070:SF1">
    <property type="entry name" value="FILAMENT ASSOCIATED PROTEIN, PUTATIVE (AFU_ORTHOLOGUE AFUA_8G06630)-RELATED"/>
    <property type="match status" value="1"/>
</dbReference>
<keyword evidence="3" id="KW-1185">Reference proteome</keyword>